<evidence type="ECO:0000313" key="1">
    <source>
        <dbReference type="EMBL" id="KDQ17764.1"/>
    </source>
</evidence>
<dbReference type="HOGENOM" id="CLU_2183519_0_0_1"/>
<name>A0A067MQB6_BOTB1</name>
<protein>
    <submittedName>
        <fullName evidence="1">Uncharacterized protein</fullName>
    </submittedName>
</protein>
<reference evidence="2" key="1">
    <citation type="journal article" date="2014" name="Proc. Natl. Acad. Sci. U.S.A.">
        <title>Extensive sampling of basidiomycete genomes demonstrates inadequacy of the white-rot/brown-rot paradigm for wood decay fungi.</title>
        <authorList>
            <person name="Riley R."/>
            <person name="Salamov A.A."/>
            <person name="Brown D.W."/>
            <person name="Nagy L.G."/>
            <person name="Floudas D."/>
            <person name="Held B.W."/>
            <person name="Levasseur A."/>
            <person name="Lombard V."/>
            <person name="Morin E."/>
            <person name="Otillar R."/>
            <person name="Lindquist E.A."/>
            <person name="Sun H."/>
            <person name="LaButti K.M."/>
            <person name="Schmutz J."/>
            <person name="Jabbour D."/>
            <person name="Luo H."/>
            <person name="Baker S.E."/>
            <person name="Pisabarro A.G."/>
            <person name="Walton J.D."/>
            <person name="Blanchette R.A."/>
            <person name="Henrissat B."/>
            <person name="Martin F."/>
            <person name="Cullen D."/>
            <person name="Hibbett D.S."/>
            <person name="Grigoriev I.V."/>
        </authorList>
    </citation>
    <scope>NUCLEOTIDE SEQUENCE [LARGE SCALE GENOMIC DNA]</scope>
    <source>
        <strain evidence="2">FD-172 SS1</strain>
    </source>
</reference>
<accession>A0A067MQB6</accession>
<gene>
    <name evidence="1" type="ORF">BOTBODRAFT_582545</name>
</gene>
<dbReference type="InParanoid" id="A0A067MQB6"/>
<dbReference type="AlphaFoldDB" id="A0A067MQB6"/>
<dbReference type="Proteomes" id="UP000027195">
    <property type="component" value="Unassembled WGS sequence"/>
</dbReference>
<sequence length="109" mass="12080">MVATVLLHICPARPLRRCWPLGLESARKPTKLLIILSLYLLQAGNPTTTHASHHARTVDTPNQLTLAIRLGLIFLGSQHPMLECTTPVTQLMPVQSPRRACLRFACSFS</sequence>
<proteinExistence type="predicted"/>
<dbReference type="EMBL" id="KL198023">
    <property type="protein sequence ID" value="KDQ17764.1"/>
    <property type="molecule type" value="Genomic_DNA"/>
</dbReference>
<keyword evidence="2" id="KW-1185">Reference proteome</keyword>
<organism evidence="1 2">
    <name type="scientific">Botryobasidium botryosum (strain FD-172 SS1)</name>
    <dbReference type="NCBI Taxonomy" id="930990"/>
    <lineage>
        <taxon>Eukaryota</taxon>
        <taxon>Fungi</taxon>
        <taxon>Dikarya</taxon>
        <taxon>Basidiomycota</taxon>
        <taxon>Agaricomycotina</taxon>
        <taxon>Agaricomycetes</taxon>
        <taxon>Cantharellales</taxon>
        <taxon>Botryobasidiaceae</taxon>
        <taxon>Botryobasidium</taxon>
    </lineage>
</organism>
<evidence type="ECO:0000313" key="2">
    <source>
        <dbReference type="Proteomes" id="UP000027195"/>
    </source>
</evidence>